<reference evidence="2" key="2">
    <citation type="submission" date="2025-09" db="UniProtKB">
        <authorList>
            <consortium name="Ensembl"/>
        </authorList>
    </citation>
    <scope>IDENTIFICATION</scope>
</reference>
<proteinExistence type="predicted"/>
<feature type="region of interest" description="Disordered" evidence="1">
    <location>
        <begin position="162"/>
        <end position="192"/>
    </location>
</feature>
<evidence type="ECO:0000313" key="3">
    <source>
        <dbReference type="Proteomes" id="UP000694425"/>
    </source>
</evidence>
<evidence type="ECO:0000313" key="2">
    <source>
        <dbReference type="Ensembl" id="ENSNVIP00000009829.1"/>
    </source>
</evidence>
<organism evidence="2 3">
    <name type="scientific">Neovison vison</name>
    <name type="common">American mink</name>
    <name type="synonym">Mustela vison</name>
    <dbReference type="NCBI Taxonomy" id="452646"/>
    <lineage>
        <taxon>Eukaryota</taxon>
        <taxon>Metazoa</taxon>
        <taxon>Chordata</taxon>
        <taxon>Craniata</taxon>
        <taxon>Vertebrata</taxon>
        <taxon>Euteleostomi</taxon>
        <taxon>Mammalia</taxon>
        <taxon>Eutheria</taxon>
        <taxon>Laurasiatheria</taxon>
        <taxon>Carnivora</taxon>
        <taxon>Caniformia</taxon>
        <taxon>Musteloidea</taxon>
        <taxon>Mustelidae</taxon>
        <taxon>Mustelinae</taxon>
        <taxon>Neogale</taxon>
    </lineage>
</organism>
<dbReference type="Ensembl" id="ENSNVIT00000011495.1">
    <property type="protein sequence ID" value="ENSNVIP00000009829.1"/>
    <property type="gene ID" value="ENSNVIG00000007775.1"/>
</dbReference>
<evidence type="ECO:0000256" key="1">
    <source>
        <dbReference type="SAM" id="MobiDB-lite"/>
    </source>
</evidence>
<sequence length="192" mass="20615">VSEPAGPREPRERLEAAPRRCPRLSSKNFLLDISSAHSPCSVFRDSKQVARSCLLECTCKYKQGWASGGERGGSVERFLSVLALASALTKETDNQWKGKTDFGLYRLPARLHVAAPRLTYRGLCGPTRRTCSGLPAAYQPGASAASGCVACAPGARARKSTELKPSLGLRRGARRRADKPRGLPKPELAPAG</sequence>
<accession>A0A8C7AJU2</accession>
<dbReference type="AlphaFoldDB" id="A0A8C7AJU2"/>
<protein>
    <submittedName>
        <fullName evidence="2">Uncharacterized protein</fullName>
    </submittedName>
</protein>
<keyword evidence="3" id="KW-1185">Reference proteome</keyword>
<name>A0A8C7AJU2_NEOVI</name>
<dbReference type="Proteomes" id="UP000694425">
    <property type="component" value="Unplaced"/>
</dbReference>
<reference evidence="2" key="1">
    <citation type="submission" date="2025-08" db="UniProtKB">
        <authorList>
            <consortium name="Ensembl"/>
        </authorList>
    </citation>
    <scope>IDENTIFICATION</scope>
</reference>
<dbReference type="GeneTree" id="ENSGT00910000147727"/>